<dbReference type="Proteomes" id="UP000248889">
    <property type="component" value="Unassembled WGS sequence"/>
</dbReference>
<comment type="caution">
    <text evidence="2">The sequence shown here is derived from an EMBL/GenBank/DDBJ whole genome shotgun (WGS) entry which is preliminary data.</text>
</comment>
<dbReference type="EMBL" id="QKYN01000130">
    <property type="protein sequence ID" value="RAG81974.1"/>
    <property type="molecule type" value="Genomic_DNA"/>
</dbReference>
<organism evidence="2 3">
    <name type="scientific">Streptacidiphilus pinicola</name>
    <dbReference type="NCBI Taxonomy" id="2219663"/>
    <lineage>
        <taxon>Bacteria</taxon>
        <taxon>Bacillati</taxon>
        <taxon>Actinomycetota</taxon>
        <taxon>Actinomycetes</taxon>
        <taxon>Kitasatosporales</taxon>
        <taxon>Streptomycetaceae</taxon>
        <taxon>Streptacidiphilus</taxon>
    </lineage>
</organism>
<name>A0A2X0IAK3_9ACTN</name>
<feature type="compositionally biased region" description="Low complexity" evidence="1">
    <location>
        <begin position="20"/>
        <end position="37"/>
    </location>
</feature>
<evidence type="ECO:0000256" key="1">
    <source>
        <dbReference type="SAM" id="MobiDB-lite"/>
    </source>
</evidence>
<gene>
    <name evidence="2" type="ORF">DN069_30110</name>
</gene>
<evidence type="ECO:0000313" key="2">
    <source>
        <dbReference type="EMBL" id="RAG81974.1"/>
    </source>
</evidence>
<feature type="region of interest" description="Disordered" evidence="1">
    <location>
        <begin position="20"/>
        <end position="42"/>
    </location>
</feature>
<keyword evidence="3" id="KW-1185">Reference proteome</keyword>
<sequence>MSVTDDRALLSASWTATASVTDFTTGGGTPPETIPATDSGYDPGAITTTGTITATGTVVTLSNSPQTVVTGTSGVGDNTASWDPNVSIALPASAVGGTYTGTLTQSVA</sequence>
<dbReference type="AlphaFoldDB" id="A0A2X0IAK3"/>
<evidence type="ECO:0000313" key="3">
    <source>
        <dbReference type="Proteomes" id="UP000248889"/>
    </source>
</evidence>
<accession>A0A2X0IAK3</accession>
<protein>
    <recommendedName>
        <fullName evidence="4">WxL domain-containing protein</fullName>
    </recommendedName>
</protein>
<proteinExistence type="predicted"/>
<reference evidence="2 3" key="1">
    <citation type="submission" date="2018-06" db="EMBL/GenBank/DDBJ databases">
        <title>Streptacidiphilus pinicola sp. nov., isolated from pine grove soil.</title>
        <authorList>
            <person name="Roh S.G."/>
            <person name="Park S."/>
            <person name="Kim M.-K."/>
            <person name="Yun B.-R."/>
            <person name="Park J."/>
            <person name="Kim M.J."/>
            <person name="Kim Y.S."/>
            <person name="Kim S.B."/>
        </authorList>
    </citation>
    <scope>NUCLEOTIDE SEQUENCE [LARGE SCALE GENOMIC DNA]</scope>
    <source>
        <strain evidence="2 3">MMS16-CNU450</strain>
    </source>
</reference>
<evidence type="ECO:0008006" key="4">
    <source>
        <dbReference type="Google" id="ProtNLM"/>
    </source>
</evidence>